<protein>
    <submittedName>
        <fullName evidence="2">Uncharacterized protein</fullName>
    </submittedName>
</protein>
<feature type="region of interest" description="Disordered" evidence="1">
    <location>
        <begin position="148"/>
        <end position="195"/>
    </location>
</feature>
<organism evidence="2 3">
    <name type="scientific">Ligilactobacillus aviarius</name>
    <dbReference type="NCBI Taxonomy" id="1606"/>
    <lineage>
        <taxon>Bacteria</taxon>
        <taxon>Bacillati</taxon>
        <taxon>Bacillota</taxon>
        <taxon>Bacilli</taxon>
        <taxon>Lactobacillales</taxon>
        <taxon>Lactobacillaceae</taxon>
        <taxon>Ligilactobacillus</taxon>
    </lineage>
</organism>
<dbReference type="Proteomes" id="UP000078520">
    <property type="component" value="Unassembled WGS sequence"/>
</dbReference>
<comment type="caution">
    <text evidence="2">The sequence shown here is derived from an EMBL/GenBank/DDBJ whole genome shotgun (WGS) entry which is preliminary data.</text>
</comment>
<evidence type="ECO:0000313" key="3">
    <source>
        <dbReference type="Proteomes" id="UP000078520"/>
    </source>
</evidence>
<feature type="compositionally biased region" description="Basic and acidic residues" evidence="1">
    <location>
        <begin position="55"/>
        <end position="64"/>
    </location>
</feature>
<sequence length="195" mass="21423">MKKSKSKKWLWAVLGAVLLLLVGTIGYLSGQLSSIKKDTEKAHVVKNSKVVKYSSSKDKKENSSSEKMSSKVSSQSTKTSGPTLNADGFDGYHNVHELANAGTSVTGILMDKYGMTSNQAIQYVKQHLQQLENQNLLTSGEIQSATLNEDNQNNNQNGPSMHQDGDGNWEDQYGHVYEHFTPEEQASLDAQANND</sequence>
<feature type="compositionally biased region" description="Basic and acidic residues" evidence="1">
    <location>
        <begin position="172"/>
        <end position="182"/>
    </location>
</feature>
<accession>A0A179CUA7</accession>
<dbReference type="RefSeq" id="WP_064208357.1">
    <property type="nucleotide sequence ID" value="NZ_LVKC01000011.1"/>
</dbReference>
<feature type="compositionally biased region" description="Low complexity" evidence="1">
    <location>
        <begin position="65"/>
        <end position="80"/>
    </location>
</feature>
<evidence type="ECO:0000256" key="1">
    <source>
        <dbReference type="SAM" id="MobiDB-lite"/>
    </source>
</evidence>
<evidence type="ECO:0000313" key="2">
    <source>
        <dbReference type="EMBL" id="OAQ09052.1"/>
    </source>
</evidence>
<proteinExistence type="predicted"/>
<dbReference type="AlphaFoldDB" id="A0A179CUA7"/>
<dbReference type="EMBL" id="LVKI01000003">
    <property type="protein sequence ID" value="OAQ09052.1"/>
    <property type="molecule type" value="Genomic_DNA"/>
</dbReference>
<reference evidence="3" key="1">
    <citation type="submission" date="2016-03" db="EMBL/GenBank/DDBJ databases">
        <authorList>
            <person name="Johnson T.J."/>
            <person name="Youmans B."/>
            <person name="Case K."/>
            <person name="Noll S."/>
        </authorList>
    </citation>
    <scope>NUCLEOTIDE SEQUENCE [LARGE SCALE GENOMIC DNA]</scope>
    <source>
        <strain evidence="3">UMNLAv8</strain>
    </source>
</reference>
<gene>
    <name evidence="2" type="ORF">A3O14_01825</name>
</gene>
<name>A0A179CUA7_9LACO</name>
<feature type="region of interest" description="Disordered" evidence="1">
    <location>
        <begin position="52"/>
        <end position="85"/>
    </location>
</feature>